<evidence type="ECO:0000259" key="1">
    <source>
        <dbReference type="PROSITE" id="PS50878"/>
    </source>
</evidence>
<feature type="domain" description="Reverse transcriptase" evidence="1">
    <location>
        <begin position="1"/>
        <end position="127"/>
    </location>
</feature>
<dbReference type="Proteomes" id="UP000625711">
    <property type="component" value="Unassembled WGS sequence"/>
</dbReference>
<dbReference type="PROSITE" id="PS50878">
    <property type="entry name" value="RT_POL"/>
    <property type="match status" value="1"/>
</dbReference>
<name>A0A834HZN8_RHYFE</name>
<dbReference type="EMBL" id="JAACXV010014163">
    <property type="protein sequence ID" value="KAF7269873.1"/>
    <property type="molecule type" value="Genomic_DNA"/>
</dbReference>
<proteinExistence type="predicted"/>
<dbReference type="AlphaFoldDB" id="A0A834HZN8"/>
<evidence type="ECO:0000313" key="2">
    <source>
        <dbReference type="EMBL" id="KAF7269873.1"/>
    </source>
</evidence>
<accession>A0A834HZN8</accession>
<reference evidence="2" key="1">
    <citation type="submission" date="2020-08" db="EMBL/GenBank/DDBJ databases">
        <title>Genome sequencing and assembly of the red palm weevil Rhynchophorus ferrugineus.</title>
        <authorList>
            <person name="Dias G.B."/>
            <person name="Bergman C.M."/>
            <person name="Manee M."/>
        </authorList>
    </citation>
    <scope>NUCLEOTIDE SEQUENCE</scope>
    <source>
        <strain evidence="2">AA-2017</strain>
        <tissue evidence="2">Whole larva</tissue>
    </source>
</reference>
<dbReference type="Pfam" id="PF00078">
    <property type="entry name" value="RVT_1"/>
    <property type="match status" value="1"/>
</dbReference>
<protein>
    <recommendedName>
        <fullName evidence="1">Reverse transcriptase domain-containing protein</fullName>
    </recommendedName>
</protein>
<evidence type="ECO:0000313" key="3">
    <source>
        <dbReference type="Proteomes" id="UP000625711"/>
    </source>
</evidence>
<keyword evidence="3" id="KW-1185">Reference proteome</keyword>
<organism evidence="2 3">
    <name type="scientific">Rhynchophorus ferrugineus</name>
    <name type="common">Red palm weevil</name>
    <name type="synonym">Curculio ferrugineus</name>
    <dbReference type="NCBI Taxonomy" id="354439"/>
    <lineage>
        <taxon>Eukaryota</taxon>
        <taxon>Metazoa</taxon>
        <taxon>Ecdysozoa</taxon>
        <taxon>Arthropoda</taxon>
        <taxon>Hexapoda</taxon>
        <taxon>Insecta</taxon>
        <taxon>Pterygota</taxon>
        <taxon>Neoptera</taxon>
        <taxon>Endopterygota</taxon>
        <taxon>Coleoptera</taxon>
        <taxon>Polyphaga</taxon>
        <taxon>Cucujiformia</taxon>
        <taxon>Curculionidae</taxon>
        <taxon>Dryophthorinae</taxon>
        <taxon>Rhynchophorus</taxon>
    </lineage>
</organism>
<dbReference type="OrthoDB" id="6761817at2759"/>
<gene>
    <name evidence="2" type="ORF">GWI33_017113</name>
</gene>
<comment type="caution">
    <text evidence="2">The sequence shown here is derived from an EMBL/GenBank/DDBJ whole genome shotgun (WGS) entry which is preliminary data.</text>
</comment>
<dbReference type="InterPro" id="IPR000477">
    <property type="entry name" value="RT_dom"/>
</dbReference>
<dbReference type="PANTHER" id="PTHR33332">
    <property type="entry name" value="REVERSE TRANSCRIPTASE DOMAIN-CONTAINING PROTEIN"/>
    <property type="match status" value="1"/>
</dbReference>
<sequence length="142" mass="16298">MYRVKQEKAYFTIKEAKAGVPQGNVLGRILYLLYTCDIPQMENITIATFADDTAIIAVGDNSEEASRKFQQASDNINNCTQAWKIRINESKSVHVQFTYKQIAEAPIKLNNTIIPYSNNAKYLGMNLNAKLRWKEHIKKKRK</sequence>